<dbReference type="AlphaFoldDB" id="A0AAN7LF17"/>
<name>A0AAN7LF17_TRANT</name>
<accession>A0AAN7LF17</accession>
<reference evidence="1 2" key="1">
    <citation type="journal article" date="2023" name="Hortic Res">
        <title>Pangenome of water caltrop reveals structural variations and asymmetric subgenome divergence after allopolyploidization.</title>
        <authorList>
            <person name="Zhang X."/>
            <person name="Chen Y."/>
            <person name="Wang L."/>
            <person name="Yuan Y."/>
            <person name="Fang M."/>
            <person name="Shi L."/>
            <person name="Lu R."/>
            <person name="Comes H.P."/>
            <person name="Ma Y."/>
            <person name="Chen Y."/>
            <person name="Huang G."/>
            <person name="Zhou Y."/>
            <person name="Zheng Z."/>
            <person name="Qiu Y."/>
        </authorList>
    </citation>
    <scope>NUCLEOTIDE SEQUENCE [LARGE SCALE GENOMIC DNA]</scope>
    <source>
        <strain evidence="1">F231</strain>
    </source>
</reference>
<dbReference type="PANTHER" id="PTHR37201:SF1">
    <property type="entry name" value="WD REPEAT PROTEIN"/>
    <property type="match status" value="1"/>
</dbReference>
<gene>
    <name evidence="1" type="ORF">SAY86_015865</name>
</gene>
<protein>
    <submittedName>
        <fullName evidence="1">Uncharacterized protein</fullName>
    </submittedName>
</protein>
<proteinExistence type="predicted"/>
<dbReference type="PANTHER" id="PTHR37201">
    <property type="entry name" value="WD REPEAT PROTEIN"/>
    <property type="match status" value="1"/>
</dbReference>
<sequence length="335" mass="37350">MQALIGGRPSGGLFPSFHHPPSPVAASITVPFCRLTIQKSSLLLSFPTSGLDLSAFGLNPFSGGAIKAINGSVSAYVSPWDEEPYEILPNGKKAYLDEQDIVTFLDPPKELIPLDPASYNPAAYLWKKIEDIPEQRRHRLLYLLNPWFISRAWEIAGTRYEDAKLAKKSSSNLLSGEPGAKALEYYYCRTSGGSFPISWTNFLKMAIFCSNKGQIYGRFIAGETMLAQFASSFYPLYFAVKPHKEVMSTEQPCDLAYEFGDGLLDIQDCPEGFPKPSKHPHPFDDEVWVYIRHIGPGVSVGQAWQEGKMLQQVPRKLCGEILMVRDYFATGPDLH</sequence>
<dbReference type="EMBL" id="JAXQNO010000016">
    <property type="protein sequence ID" value="KAK4781763.1"/>
    <property type="molecule type" value="Genomic_DNA"/>
</dbReference>
<evidence type="ECO:0000313" key="1">
    <source>
        <dbReference type="EMBL" id="KAK4781763.1"/>
    </source>
</evidence>
<dbReference type="Proteomes" id="UP001346149">
    <property type="component" value="Unassembled WGS sequence"/>
</dbReference>
<comment type="caution">
    <text evidence="1">The sequence shown here is derived from an EMBL/GenBank/DDBJ whole genome shotgun (WGS) entry which is preliminary data.</text>
</comment>
<evidence type="ECO:0000313" key="2">
    <source>
        <dbReference type="Proteomes" id="UP001346149"/>
    </source>
</evidence>
<organism evidence="1 2">
    <name type="scientific">Trapa natans</name>
    <name type="common">Water chestnut</name>
    <dbReference type="NCBI Taxonomy" id="22666"/>
    <lineage>
        <taxon>Eukaryota</taxon>
        <taxon>Viridiplantae</taxon>
        <taxon>Streptophyta</taxon>
        <taxon>Embryophyta</taxon>
        <taxon>Tracheophyta</taxon>
        <taxon>Spermatophyta</taxon>
        <taxon>Magnoliopsida</taxon>
        <taxon>eudicotyledons</taxon>
        <taxon>Gunneridae</taxon>
        <taxon>Pentapetalae</taxon>
        <taxon>rosids</taxon>
        <taxon>malvids</taxon>
        <taxon>Myrtales</taxon>
        <taxon>Lythraceae</taxon>
        <taxon>Trapa</taxon>
    </lineage>
</organism>
<keyword evidence="2" id="KW-1185">Reference proteome</keyword>